<evidence type="ECO:0000256" key="8">
    <source>
        <dbReference type="ARBA" id="ARBA00022989"/>
    </source>
</evidence>
<evidence type="ECO:0000259" key="12">
    <source>
        <dbReference type="PROSITE" id="PS52015"/>
    </source>
</evidence>
<feature type="compositionally biased region" description="Basic and acidic residues" evidence="11">
    <location>
        <begin position="49"/>
        <end position="58"/>
    </location>
</feature>
<feature type="domain" description="TonB C-terminal" evidence="12">
    <location>
        <begin position="111"/>
        <end position="205"/>
    </location>
</feature>
<evidence type="ECO:0000256" key="5">
    <source>
        <dbReference type="ARBA" id="ARBA00022519"/>
    </source>
</evidence>
<dbReference type="RefSeq" id="WP_345342411.1">
    <property type="nucleotide sequence ID" value="NZ_BAABLI010000034.1"/>
</dbReference>
<keyword evidence="3 10" id="KW-0813">Transport</keyword>
<accession>A0ABW4XR97</accession>
<feature type="transmembrane region" description="Helical" evidence="10">
    <location>
        <begin position="6"/>
        <end position="26"/>
    </location>
</feature>
<keyword evidence="14" id="KW-1185">Reference proteome</keyword>
<evidence type="ECO:0000313" key="14">
    <source>
        <dbReference type="Proteomes" id="UP001597380"/>
    </source>
</evidence>
<keyword evidence="6 10" id="KW-0812">Transmembrane</keyword>
<dbReference type="Gene3D" id="3.30.2420.10">
    <property type="entry name" value="TonB"/>
    <property type="match status" value="1"/>
</dbReference>
<evidence type="ECO:0000256" key="6">
    <source>
        <dbReference type="ARBA" id="ARBA00022692"/>
    </source>
</evidence>
<keyword evidence="4 10" id="KW-1003">Cell membrane</keyword>
<keyword evidence="10" id="KW-0735">Signal-anchor</keyword>
<keyword evidence="8 10" id="KW-1133">Transmembrane helix</keyword>
<dbReference type="Proteomes" id="UP001597380">
    <property type="component" value="Unassembled WGS sequence"/>
</dbReference>
<dbReference type="NCBIfam" id="TIGR01352">
    <property type="entry name" value="tonB_Cterm"/>
    <property type="match status" value="1"/>
</dbReference>
<evidence type="ECO:0000256" key="2">
    <source>
        <dbReference type="ARBA" id="ARBA00006555"/>
    </source>
</evidence>
<comment type="function">
    <text evidence="10">Interacts with outer membrane receptor proteins that carry out high-affinity binding and energy dependent uptake into the periplasmic space of specific substrates. It could act to transduce energy from the cytoplasmic membrane to specific energy-requiring processes in the outer membrane, resulting in the release into the periplasm of ligands bound by these outer membrane proteins.</text>
</comment>
<evidence type="ECO:0000313" key="13">
    <source>
        <dbReference type="EMBL" id="MFD2098085.1"/>
    </source>
</evidence>
<evidence type="ECO:0000256" key="3">
    <source>
        <dbReference type="ARBA" id="ARBA00022448"/>
    </source>
</evidence>
<dbReference type="InterPro" id="IPR006260">
    <property type="entry name" value="TonB/TolA_C"/>
</dbReference>
<comment type="similarity">
    <text evidence="2 10">Belongs to the TonB family.</text>
</comment>
<organism evidence="13 14">
    <name type="scientific">Corallincola platygyrae</name>
    <dbReference type="NCBI Taxonomy" id="1193278"/>
    <lineage>
        <taxon>Bacteria</taxon>
        <taxon>Pseudomonadati</taxon>
        <taxon>Pseudomonadota</taxon>
        <taxon>Gammaproteobacteria</taxon>
        <taxon>Alteromonadales</taxon>
        <taxon>Psychromonadaceae</taxon>
        <taxon>Corallincola</taxon>
    </lineage>
</organism>
<evidence type="ECO:0000256" key="1">
    <source>
        <dbReference type="ARBA" id="ARBA00004383"/>
    </source>
</evidence>
<evidence type="ECO:0000256" key="11">
    <source>
        <dbReference type="SAM" id="MobiDB-lite"/>
    </source>
</evidence>
<evidence type="ECO:0000256" key="4">
    <source>
        <dbReference type="ARBA" id="ARBA00022475"/>
    </source>
</evidence>
<comment type="caution">
    <text evidence="13">The sequence shown here is derived from an EMBL/GenBank/DDBJ whole genome shotgun (WGS) entry which is preliminary data.</text>
</comment>
<dbReference type="SUPFAM" id="SSF74653">
    <property type="entry name" value="TolA/TonB C-terminal domain"/>
    <property type="match status" value="1"/>
</dbReference>
<evidence type="ECO:0000256" key="9">
    <source>
        <dbReference type="ARBA" id="ARBA00023136"/>
    </source>
</evidence>
<feature type="region of interest" description="Disordered" evidence="11">
    <location>
        <begin position="49"/>
        <end position="128"/>
    </location>
</feature>
<name>A0ABW4XR97_9GAMM</name>
<proteinExistence type="inferred from homology"/>
<keyword evidence="5 10" id="KW-0997">Cell inner membrane</keyword>
<dbReference type="PROSITE" id="PS52015">
    <property type="entry name" value="TONB_CTD"/>
    <property type="match status" value="1"/>
</dbReference>
<dbReference type="InterPro" id="IPR037682">
    <property type="entry name" value="TonB_C"/>
</dbReference>
<evidence type="ECO:0000256" key="7">
    <source>
        <dbReference type="ARBA" id="ARBA00022927"/>
    </source>
</evidence>
<dbReference type="Pfam" id="PF03544">
    <property type="entry name" value="TonB_C"/>
    <property type="match status" value="1"/>
</dbReference>
<protein>
    <recommendedName>
        <fullName evidence="10">Protein TonB</fullName>
    </recommendedName>
</protein>
<keyword evidence="7 10" id="KW-0653">Protein transport</keyword>
<keyword evidence="9 10" id="KW-0472">Membrane</keyword>
<dbReference type="PANTHER" id="PTHR33446">
    <property type="entry name" value="PROTEIN TONB-RELATED"/>
    <property type="match status" value="1"/>
</dbReference>
<comment type="subcellular location">
    <subcellularLocation>
        <location evidence="1 10">Cell inner membrane</location>
        <topology evidence="1 10">Single-pass membrane protein</topology>
        <orientation evidence="1 10">Periplasmic side</orientation>
    </subcellularLocation>
</comment>
<dbReference type="EMBL" id="JBHUHT010000031">
    <property type="protein sequence ID" value="MFD2098085.1"/>
    <property type="molecule type" value="Genomic_DNA"/>
</dbReference>
<dbReference type="PANTHER" id="PTHR33446:SF14">
    <property type="entry name" value="PROTEIN TONB"/>
    <property type="match status" value="1"/>
</dbReference>
<dbReference type="InterPro" id="IPR003538">
    <property type="entry name" value="TonB"/>
</dbReference>
<dbReference type="PRINTS" id="PR01374">
    <property type="entry name" value="TONBPROTEIN"/>
</dbReference>
<gene>
    <name evidence="13" type="ORF">ACFSJ3_19080</name>
</gene>
<evidence type="ECO:0000256" key="10">
    <source>
        <dbReference type="RuleBase" id="RU362123"/>
    </source>
</evidence>
<feature type="compositionally biased region" description="Pro residues" evidence="11">
    <location>
        <begin position="60"/>
        <end position="78"/>
    </location>
</feature>
<reference evidence="14" key="1">
    <citation type="journal article" date="2019" name="Int. J. Syst. Evol. Microbiol.">
        <title>The Global Catalogue of Microorganisms (GCM) 10K type strain sequencing project: providing services to taxonomists for standard genome sequencing and annotation.</title>
        <authorList>
            <consortium name="The Broad Institute Genomics Platform"/>
            <consortium name="The Broad Institute Genome Sequencing Center for Infectious Disease"/>
            <person name="Wu L."/>
            <person name="Ma J."/>
        </authorList>
    </citation>
    <scope>NUCLEOTIDE SEQUENCE [LARGE SCALE GENOMIC DNA]</scope>
    <source>
        <strain evidence="14">CGMCC 1.10992</strain>
    </source>
</reference>
<sequence length="205" mass="21943">MVRLLISLLLGVAVTFGLFVFMAALIGGGPKRHEAGAPTPVIDIVMDKPKSAVQERRRVPPPPPPPPKQPPKAPPVEPDPVDNSAPGISLDVPAVDISSDSGGMGSPGVLKKEGDATPKVRIPPDYPAKAARDGIEGWVKLRFTIGTDGRPKDIKVIDAEPRRVFDKNAKRALRKWVYDPKFEDGKAVEQPGIVVQLDFSLDGGN</sequence>
<dbReference type="InterPro" id="IPR051045">
    <property type="entry name" value="TonB-dependent_transducer"/>
</dbReference>